<sequence length="327" mass="32718">MTGPVVLVTARSFGTGTRDLSAELSADGVRVLRGPADHDVTALAPLLAGADAWIAGTGPVTDAHLAAAPRLRIVARYGVGVDAVDLAAAGRRGVLVTNTPGANSGAVADHTVALLLAALRGVAAGDRRVREGSWSVGERARELGSLTVGVVGFGRIGRGVAARLRGFGCRVLATDPFVPAADIAAAGAEPVAPEVIPVEADVVTLHAPGDTLVVDEDWLATAAPGLVLVNTARAGLVDEAALARALQDGRVATYAADTLSTEAGGAESPLLVGSLADRVTVTPHTAAQTVQAVDLMGLGAVAAVRAVLAGGEPDPAVVVVGRERLLT</sequence>
<accession>C8XF36</accession>
<dbReference type="AlphaFoldDB" id="C8XF36"/>
<evidence type="ECO:0000313" key="9">
    <source>
        <dbReference type="Proteomes" id="UP000002218"/>
    </source>
</evidence>
<dbReference type="Gene3D" id="3.40.50.720">
    <property type="entry name" value="NAD(P)-binding Rossmann-like Domain"/>
    <property type="match status" value="2"/>
</dbReference>
<dbReference type="Pfam" id="PF02826">
    <property type="entry name" value="2-Hacid_dh_C"/>
    <property type="match status" value="1"/>
</dbReference>
<dbReference type="PROSITE" id="PS00065">
    <property type="entry name" value="D_2_HYDROXYACID_DH_1"/>
    <property type="match status" value="1"/>
</dbReference>
<keyword evidence="3 5" id="KW-0560">Oxidoreductase</keyword>
<dbReference type="OrthoDB" id="9793626at2"/>
<dbReference type="EMBL" id="CP001737">
    <property type="protein sequence ID" value="ACV77922.1"/>
    <property type="molecule type" value="Genomic_DNA"/>
</dbReference>
<evidence type="ECO:0000256" key="5">
    <source>
        <dbReference type="RuleBase" id="RU003719"/>
    </source>
</evidence>
<dbReference type="InterPro" id="IPR050857">
    <property type="entry name" value="D-2-hydroxyacid_DH"/>
</dbReference>
<evidence type="ECO:0000256" key="4">
    <source>
        <dbReference type="ARBA" id="ARBA00023027"/>
    </source>
</evidence>
<dbReference type="SUPFAM" id="SSF52283">
    <property type="entry name" value="Formate/glycerate dehydrogenase catalytic domain-like"/>
    <property type="match status" value="1"/>
</dbReference>
<name>C8XF36_NAKMY</name>
<protein>
    <submittedName>
        <fullName evidence="8">D-isomer specific 2-hydroxyacid dehydrogenase NAD-binding</fullName>
    </submittedName>
</protein>
<dbReference type="GO" id="GO:0016616">
    <property type="term" value="F:oxidoreductase activity, acting on the CH-OH group of donors, NAD or NADP as acceptor"/>
    <property type="evidence" value="ECO:0007669"/>
    <property type="project" value="InterPro"/>
</dbReference>
<reference evidence="8 9" key="2">
    <citation type="journal article" date="2010" name="Stand. Genomic Sci.">
        <title>Complete genome sequence of Nakamurella multipartita type strain (Y-104).</title>
        <authorList>
            <person name="Tice H."/>
            <person name="Mayilraj S."/>
            <person name="Sims D."/>
            <person name="Lapidus A."/>
            <person name="Nolan M."/>
            <person name="Lucas S."/>
            <person name="Glavina Del Rio T."/>
            <person name="Copeland A."/>
            <person name="Cheng J.F."/>
            <person name="Meincke L."/>
            <person name="Bruce D."/>
            <person name="Goodwin L."/>
            <person name="Pitluck S."/>
            <person name="Ivanova N."/>
            <person name="Mavromatis K."/>
            <person name="Ovchinnikova G."/>
            <person name="Pati A."/>
            <person name="Chen A."/>
            <person name="Palaniappan K."/>
            <person name="Land M."/>
            <person name="Hauser L."/>
            <person name="Chang Y.J."/>
            <person name="Jeffries C.D."/>
            <person name="Detter J.C."/>
            <person name="Brettin T."/>
            <person name="Rohde M."/>
            <person name="Goker M."/>
            <person name="Bristow J."/>
            <person name="Eisen J.A."/>
            <person name="Markowitz V."/>
            <person name="Hugenholtz P."/>
            <person name="Kyrpides N.C."/>
            <person name="Klenk H.P."/>
            <person name="Chen F."/>
        </authorList>
    </citation>
    <scope>NUCLEOTIDE SEQUENCE [LARGE SCALE GENOMIC DNA]</scope>
    <source>
        <strain evidence="9">ATCC 700099 / DSM 44233 / CIP 104796 / JCM 9543 / NBRC 105858 / Y-104</strain>
    </source>
</reference>
<dbReference type="InterPro" id="IPR006139">
    <property type="entry name" value="D-isomer_2_OHA_DH_cat_dom"/>
</dbReference>
<evidence type="ECO:0000259" key="6">
    <source>
        <dbReference type="Pfam" id="PF00389"/>
    </source>
</evidence>
<dbReference type="RefSeq" id="WP_015746828.1">
    <property type="nucleotide sequence ID" value="NC_013235.1"/>
</dbReference>
<keyword evidence="2" id="KW-0028">Amino-acid biosynthesis</keyword>
<dbReference type="PANTHER" id="PTHR42789">
    <property type="entry name" value="D-ISOMER SPECIFIC 2-HYDROXYACID DEHYDROGENASE FAMILY PROTEIN (AFU_ORTHOLOGUE AFUA_6G10090)"/>
    <property type="match status" value="1"/>
</dbReference>
<evidence type="ECO:0000313" key="8">
    <source>
        <dbReference type="EMBL" id="ACV77922.1"/>
    </source>
</evidence>
<evidence type="ECO:0000256" key="2">
    <source>
        <dbReference type="ARBA" id="ARBA00022605"/>
    </source>
</evidence>
<feature type="domain" description="D-isomer specific 2-hydroxyacid dehydrogenase catalytic" evidence="6">
    <location>
        <begin position="40"/>
        <end position="317"/>
    </location>
</feature>
<gene>
    <name evidence="8" type="ordered locus">Namu_1524</name>
</gene>
<reference evidence="9" key="1">
    <citation type="submission" date="2009-09" db="EMBL/GenBank/DDBJ databases">
        <title>The complete genome of Nakamurella multipartita DSM 44233.</title>
        <authorList>
            <consortium name="US DOE Joint Genome Institute (JGI-PGF)"/>
            <person name="Lucas S."/>
            <person name="Copeland A."/>
            <person name="Lapidus A."/>
            <person name="Glavina del Rio T."/>
            <person name="Dalin E."/>
            <person name="Tice H."/>
            <person name="Bruce D."/>
            <person name="Goodwin L."/>
            <person name="Pitluck S."/>
            <person name="Kyrpides N."/>
            <person name="Mavromatis K."/>
            <person name="Ivanova N."/>
            <person name="Ovchinnikova G."/>
            <person name="Sims D."/>
            <person name="Meincke L."/>
            <person name="Brettin T."/>
            <person name="Detter J.C."/>
            <person name="Han C."/>
            <person name="Larimer F."/>
            <person name="Land M."/>
            <person name="Hauser L."/>
            <person name="Markowitz V."/>
            <person name="Cheng J.-F."/>
            <person name="Hugenholtz P."/>
            <person name="Woyke T."/>
            <person name="Wu D."/>
            <person name="Klenk H.-P."/>
            <person name="Eisen J.A."/>
        </authorList>
    </citation>
    <scope>NUCLEOTIDE SEQUENCE [LARGE SCALE GENOMIC DNA]</scope>
    <source>
        <strain evidence="9">ATCC 700099 / DSM 44233 / CIP 104796 / JCM 9543 / NBRC 105858 / Y-104</strain>
    </source>
</reference>
<dbReference type="GO" id="GO:0008652">
    <property type="term" value="P:amino acid biosynthetic process"/>
    <property type="evidence" value="ECO:0007669"/>
    <property type="project" value="UniProtKB-KW"/>
</dbReference>
<dbReference type="Pfam" id="PF00389">
    <property type="entry name" value="2-Hacid_dh"/>
    <property type="match status" value="1"/>
</dbReference>
<dbReference type="eggNOG" id="COG0111">
    <property type="taxonomic scope" value="Bacteria"/>
</dbReference>
<evidence type="ECO:0000259" key="7">
    <source>
        <dbReference type="Pfam" id="PF02826"/>
    </source>
</evidence>
<dbReference type="InParanoid" id="C8XF36"/>
<dbReference type="InterPro" id="IPR029752">
    <property type="entry name" value="D-isomer_DH_CS1"/>
</dbReference>
<keyword evidence="9" id="KW-1185">Reference proteome</keyword>
<dbReference type="GO" id="GO:0051287">
    <property type="term" value="F:NAD binding"/>
    <property type="evidence" value="ECO:0007669"/>
    <property type="project" value="InterPro"/>
</dbReference>
<evidence type="ECO:0000256" key="3">
    <source>
        <dbReference type="ARBA" id="ARBA00023002"/>
    </source>
</evidence>
<dbReference type="Proteomes" id="UP000002218">
    <property type="component" value="Chromosome"/>
</dbReference>
<dbReference type="PANTHER" id="PTHR42789:SF1">
    <property type="entry name" value="D-ISOMER SPECIFIC 2-HYDROXYACID DEHYDROGENASE FAMILY PROTEIN (AFU_ORTHOLOGUE AFUA_6G10090)"/>
    <property type="match status" value="1"/>
</dbReference>
<dbReference type="InterPro" id="IPR006140">
    <property type="entry name" value="D-isomer_DH_NAD-bd"/>
</dbReference>
<dbReference type="STRING" id="479431.Namu_1524"/>
<dbReference type="InterPro" id="IPR036291">
    <property type="entry name" value="NAD(P)-bd_dom_sf"/>
</dbReference>
<dbReference type="HOGENOM" id="CLU_019796_1_3_11"/>
<dbReference type="SUPFAM" id="SSF51735">
    <property type="entry name" value="NAD(P)-binding Rossmann-fold domains"/>
    <property type="match status" value="1"/>
</dbReference>
<keyword evidence="4" id="KW-0520">NAD</keyword>
<organism evidence="8 9">
    <name type="scientific">Nakamurella multipartita (strain ATCC 700099 / DSM 44233 / CIP 104796 / JCM 9543 / NBRC 105858 / Y-104)</name>
    <name type="common">Microsphaera multipartita</name>
    <dbReference type="NCBI Taxonomy" id="479431"/>
    <lineage>
        <taxon>Bacteria</taxon>
        <taxon>Bacillati</taxon>
        <taxon>Actinomycetota</taxon>
        <taxon>Actinomycetes</taxon>
        <taxon>Nakamurellales</taxon>
        <taxon>Nakamurellaceae</taxon>
        <taxon>Nakamurella</taxon>
    </lineage>
</organism>
<dbReference type="KEGG" id="nml:Namu_1524"/>
<proteinExistence type="inferred from homology"/>
<comment type="similarity">
    <text evidence="1 5">Belongs to the D-isomer specific 2-hydroxyacid dehydrogenase family.</text>
</comment>
<feature type="domain" description="D-isomer specific 2-hydroxyacid dehydrogenase NAD-binding" evidence="7">
    <location>
        <begin position="112"/>
        <end position="286"/>
    </location>
</feature>
<evidence type="ECO:0000256" key="1">
    <source>
        <dbReference type="ARBA" id="ARBA00005854"/>
    </source>
</evidence>